<accession>C5BT46</accession>
<name>C5BT46_TERTT</name>
<dbReference type="Pfam" id="PF07277">
    <property type="entry name" value="SapC"/>
    <property type="match status" value="1"/>
</dbReference>
<dbReference type="eggNOG" id="COG1262">
    <property type="taxonomic scope" value="Bacteria"/>
</dbReference>
<evidence type="ECO:0000313" key="1">
    <source>
        <dbReference type="EMBL" id="ACR12009.1"/>
    </source>
</evidence>
<dbReference type="HOGENOM" id="CLU_074824_1_1_6"/>
<reference evidence="1 2" key="1">
    <citation type="journal article" date="2009" name="PLoS ONE">
        <title>The complete genome of Teredinibacter turnerae T7901: an intracellular endosymbiont of marine wood-boring bivalves (shipworms).</title>
        <authorList>
            <person name="Yang J.C."/>
            <person name="Madupu R."/>
            <person name="Durkin A.S."/>
            <person name="Ekborg N.A."/>
            <person name="Pedamallu C.S."/>
            <person name="Hostetler J.B."/>
            <person name="Radune D."/>
            <person name="Toms B.S."/>
            <person name="Henrissat B."/>
            <person name="Coutinho P.M."/>
            <person name="Schwarz S."/>
            <person name="Field L."/>
            <person name="Trindade-Silva A.E."/>
            <person name="Soares C.A.G."/>
            <person name="Elshahawi S."/>
            <person name="Hanora A."/>
            <person name="Schmidt E.W."/>
            <person name="Haygood M.G."/>
            <person name="Posfai J."/>
            <person name="Benner J."/>
            <person name="Madinger C."/>
            <person name="Nove J."/>
            <person name="Anton B."/>
            <person name="Chaudhary K."/>
            <person name="Foster J."/>
            <person name="Holman A."/>
            <person name="Kumar S."/>
            <person name="Lessard P.A."/>
            <person name="Luyten Y.A."/>
            <person name="Slatko B."/>
            <person name="Wood N."/>
            <person name="Wu B."/>
            <person name="Teplitski M."/>
            <person name="Mougous J.D."/>
            <person name="Ward N."/>
            <person name="Eisen J.A."/>
            <person name="Badger J.H."/>
            <person name="Distel D.L."/>
        </authorList>
    </citation>
    <scope>NUCLEOTIDE SEQUENCE [LARGE SCALE GENOMIC DNA]</scope>
    <source>
        <strain evidence="2">ATCC 39867 / T7901</strain>
    </source>
</reference>
<organism evidence="1 2">
    <name type="scientific">Teredinibacter turnerae (strain ATCC 39867 / T7901)</name>
    <dbReference type="NCBI Taxonomy" id="377629"/>
    <lineage>
        <taxon>Bacteria</taxon>
        <taxon>Pseudomonadati</taxon>
        <taxon>Pseudomonadota</taxon>
        <taxon>Gammaproteobacteria</taxon>
        <taxon>Cellvibrionales</taxon>
        <taxon>Cellvibrionaceae</taxon>
        <taxon>Teredinibacter</taxon>
    </lineage>
</organism>
<dbReference type="Proteomes" id="UP000009080">
    <property type="component" value="Chromosome"/>
</dbReference>
<dbReference type="InterPro" id="IPR010836">
    <property type="entry name" value="SapC"/>
</dbReference>
<proteinExistence type="predicted"/>
<evidence type="ECO:0000313" key="2">
    <source>
        <dbReference type="Proteomes" id="UP000009080"/>
    </source>
</evidence>
<protein>
    <submittedName>
        <fullName evidence="1">SapC protein</fullName>
    </submittedName>
</protein>
<dbReference type="STRING" id="377629.TERTU_3897"/>
<dbReference type="AlphaFoldDB" id="C5BT46"/>
<keyword evidence="2" id="KW-1185">Reference proteome</keyword>
<dbReference type="OrthoDB" id="9806524at2"/>
<gene>
    <name evidence="1" type="ordered locus">TERTU_3897</name>
</gene>
<dbReference type="EMBL" id="CP001614">
    <property type="protein sequence ID" value="ACR12009.1"/>
    <property type="molecule type" value="Genomic_DNA"/>
</dbReference>
<sequence>MFYEEPVPLEKKKHVDLKLDRTQNYAFAKTVNSVPLSGMEFFQASRDFPILFIKNAEGKYLPMAILSLREASHDMGDNWEGVYVPAFIRRYPFVLTADKVVMIDNKAPHLNTDTGDQLFVAENEPSDTLKQIVNFLELVDKSFRQTEEFAAALAEKELFEPYNATVKYDNNTVKLNDLYAVNEKKLHESLEKDETHEWFKKGWIAWSYAHLHSLGSMHELVLRQRKSLEAAGAESNEETSEA</sequence>
<dbReference type="KEGG" id="ttu:TERTU_3897"/>